<dbReference type="Gene3D" id="2.100.10.30">
    <property type="entry name" value="Jacalin-like lectin domain"/>
    <property type="match status" value="1"/>
</dbReference>
<dbReference type="PANTHER" id="PTHR16320">
    <property type="entry name" value="SPHINGOMYELINASE FAMILY MEMBER"/>
    <property type="match status" value="1"/>
</dbReference>
<dbReference type="SUPFAM" id="SSF51101">
    <property type="entry name" value="Mannose-binding lectins"/>
    <property type="match status" value="1"/>
</dbReference>
<feature type="signal peptide" evidence="1">
    <location>
        <begin position="1"/>
        <end position="19"/>
    </location>
</feature>
<keyword evidence="4" id="KW-1185">Reference proteome</keyword>
<dbReference type="Pfam" id="PF22669">
    <property type="entry name" value="Exo_endo_phos2"/>
    <property type="match status" value="1"/>
</dbReference>
<dbReference type="InterPro" id="IPR000300">
    <property type="entry name" value="IPPc"/>
</dbReference>
<accession>A0ABR3RKV2</accession>
<feature type="chain" id="PRO_5045280661" description="Jacalin-type lectin domain-containing protein" evidence="1">
    <location>
        <begin position="20"/>
        <end position="461"/>
    </location>
</feature>
<dbReference type="Pfam" id="PF01419">
    <property type="entry name" value="Jacalin"/>
    <property type="match status" value="1"/>
</dbReference>
<comment type="caution">
    <text evidence="3">The sequence shown here is derived from an EMBL/GenBank/DDBJ whole genome shotgun (WGS) entry which is preliminary data.</text>
</comment>
<proteinExistence type="predicted"/>
<sequence>MISATSFVGLIGLLPVALSAATTGTFDALTFNVAGLPAFLNGNDVPGDKTENTARIGQLFAQYVTDIIHVQEDFNYHATLYANDDHPYRTATSGGVPFGDGLNTLSNFDWVDFERTKWSTCSDASSSDCLTPKGFTFMRAKISEGVWADFYNLHADAGTETADNAARAANLKQVSDHIKTYSDGNSVLVFGDTNSRYTRSDDVPRIFSTENGMTDAWVQLAKGGVAPAAGSDALLCDNPSPNTTCEIVDKLWYRGSPSLTLAATKFQYAGSQYLQTNGSVLSDHDPVLVDFKWTVSNKLRISDPYGGPHGDFYNDISTVSHEHMLEIALSLMQHVDKQLSGVSSPTAASITLRGASRLDAVSLTLSSGQTFTHGGTGGTASTLKLNSGESFTSATICQGTYNSETRVFYMQVTTSLGRTVAAGTKNSDCVTRTVESGWGIVGFTGRSGDEVDRVALIYGKL</sequence>
<evidence type="ECO:0000256" key="1">
    <source>
        <dbReference type="SAM" id="SignalP"/>
    </source>
</evidence>
<dbReference type="InterPro" id="IPR036691">
    <property type="entry name" value="Endo/exonu/phosph_ase_sf"/>
</dbReference>
<name>A0ABR3RKV2_9PLEO</name>
<dbReference type="InterPro" id="IPR036404">
    <property type="entry name" value="Jacalin-like_lectin_dom_sf"/>
</dbReference>
<dbReference type="EMBL" id="JAKJXO020000005">
    <property type="protein sequence ID" value="KAL1605074.1"/>
    <property type="molecule type" value="Genomic_DNA"/>
</dbReference>
<organism evidence="3 4">
    <name type="scientific">Paraconiothyrium brasiliense</name>
    <dbReference type="NCBI Taxonomy" id="300254"/>
    <lineage>
        <taxon>Eukaryota</taxon>
        <taxon>Fungi</taxon>
        <taxon>Dikarya</taxon>
        <taxon>Ascomycota</taxon>
        <taxon>Pezizomycotina</taxon>
        <taxon>Dothideomycetes</taxon>
        <taxon>Pleosporomycetidae</taxon>
        <taxon>Pleosporales</taxon>
        <taxon>Massarineae</taxon>
        <taxon>Didymosphaeriaceae</taxon>
        <taxon>Paraconiothyrium</taxon>
    </lineage>
</organism>
<dbReference type="Proteomes" id="UP001521785">
    <property type="component" value="Unassembled WGS sequence"/>
</dbReference>
<protein>
    <recommendedName>
        <fullName evidence="2">Jacalin-type lectin domain-containing protein</fullName>
    </recommendedName>
</protein>
<evidence type="ECO:0000313" key="3">
    <source>
        <dbReference type="EMBL" id="KAL1605074.1"/>
    </source>
</evidence>
<dbReference type="InterPro" id="IPR038772">
    <property type="entry name" value="Sph/SMPD2-like"/>
</dbReference>
<gene>
    <name evidence="3" type="ORF">SLS60_004617</name>
</gene>
<keyword evidence="1" id="KW-0732">Signal</keyword>
<feature type="domain" description="Jacalin-type lectin" evidence="2">
    <location>
        <begin position="341"/>
        <end position="460"/>
    </location>
</feature>
<dbReference type="SUPFAM" id="SSF56219">
    <property type="entry name" value="DNase I-like"/>
    <property type="match status" value="1"/>
</dbReference>
<evidence type="ECO:0000313" key="4">
    <source>
        <dbReference type="Proteomes" id="UP001521785"/>
    </source>
</evidence>
<dbReference type="Gene3D" id="3.60.10.10">
    <property type="entry name" value="Endonuclease/exonuclease/phosphatase"/>
    <property type="match status" value="1"/>
</dbReference>
<dbReference type="SMART" id="SM00915">
    <property type="entry name" value="Jacalin"/>
    <property type="match status" value="1"/>
</dbReference>
<evidence type="ECO:0000259" key="2">
    <source>
        <dbReference type="SMART" id="SM00915"/>
    </source>
</evidence>
<dbReference type="InterPro" id="IPR001229">
    <property type="entry name" value="Jacalin-like_lectin_dom"/>
</dbReference>
<reference evidence="3 4" key="1">
    <citation type="submission" date="2024-02" db="EMBL/GenBank/DDBJ databases">
        <title>De novo assembly and annotation of 12 fungi associated with fruit tree decline syndrome in Ontario, Canada.</title>
        <authorList>
            <person name="Sulman M."/>
            <person name="Ellouze W."/>
            <person name="Ilyukhin E."/>
        </authorList>
    </citation>
    <scope>NUCLEOTIDE SEQUENCE [LARGE SCALE GENOMIC DNA]</scope>
    <source>
        <strain evidence="3 4">M42-189</strain>
    </source>
</reference>
<dbReference type="PANTHER" id="PTHR16320:SF1">
    <property type="entry name" value="SPHINGOMYELINASE DDB_G0288017"/>
    <property type="match status" value="1"/>
</dbReference>